<protein>
    <submittedName>
        <fullName evidence="1">Toxin-antitoxin system HicB family antitoxin</fullName>
    </submittedName>
</protein>
<dbReference type="Proteomes" id="UP000245252">
    <property type="component" value="Unassembled WGS sequence"/>
</dbReference>
<keyword evidence="2" id="KW-1185">Reference proteome</keyword>
<sequence>MNAITFHLPAEAHQKLKAVAVERGMSIDVLLQELTVSMIEEHEVEKRFRARAARGAGRETEALALLRRD</sequence>
<evidence type="ECO:0000313" key="1">
    <source>
        <dbReference type="EMBL" id="PWE56529.1"/>
    </source>
</evidence>
<proteinExistence type="predicted"/>
<evidence type="ECO:0000313" key="2">
    <source>
        <dbReference type="Proteomes" id="UP000245252"/>
    </source>
</evidence>
<dbReference type="AlphaFoldDB" id="A0A2U2DTI0"/>
<dbReference type="InterPro" id="IPR010985">
    <property type="entry name" value="Ribbon_hlx_hlx"/>
</dbReference>
<gene>
    <name evidence="1" type="ORF">DEM27_09075</name>
</gene>
<dbReference type="SUPFAM" id="SSF47598">
    <property type="entry name" value="Ribbon-helix-helix"/>
    <property type="match status" value="1"/>
</dbReference>
<accession>A0A2U2DTI0</accession>
<dbReference type="GO" id="GO:0006355">
    <property type="term" value="P:regulation of DNA-templated transcription"/>
    <property type="evidence" value="ECO:0007669"/>
    <property type="project" value="InterPro"/>
</dbReference>
<name>A0A2U2DTI0_9HYPH</name>
<comment type="caution">
    <text evidence="1">The sequence shown here is derived from an EMBL/GenBank/DDBJ whole genome shotgun (WGS) entry which is preliminary data.</text>
</comment>
<reference evidence="1 2" key="1">
    <citation type="submission" date="2018-05" db="EMBL/GenBank/DDBJ databases">
        <title>The draft genome of strain NS-104.</title>
        <authorList>
            <person name="Hang P."/>
            <person name="Jiang J."/>
        </authorList>
    </citation>
    <scope>NUCLEOTIDE SEQUENCE [LARGE SCALE GENOMIC DNA]</scope>
    <source>
        <strain evidence="1 2">NS-104</strain>
    </source>
</reference>
<dbReference type="EMBL" id="QFBC01000003">
    <property type="protein sequence ID" value="PWE56529.1"/>
    <property type="molecule type" value="Genomic_DNA"/>
</dbReference>
<organism evidence="1 2">
    <name type="scientific">Metarhizobium album</name>
    <dbReference type="NCBI Taxonomy" id="2182425"/>
    <lineage>
        <taxon>Bacteria</taxon>
        <taxon>Pseudomonadati</taxon>
        <taxon>Pseudomonadota</taxon>
        <taxon>Alphaproteobacteria</taxon>
        <taxon>Hyphomicrobiales</taxon>
        <taxon>Rhizobiaceae</taxon>
        <taxon>Metarhizobium</taxon>
    </lineage>
</organism>